<dbReference type="PANTHER" id="PTHR33642">
    <property type="entry name" value="COX1/OXI3 INTRON 1 PROTEIN-RELATED"/>
    <property type="match status" value="1"/>
</dbReference>
<keyword evidence="3" id="KW-1185">Reference proteome</keyword>
<evidence type="ECO:0000259" key="1">
    <source>
        <dbReference type="Pfam" id="PF01348"/>
    </source>
</evidence>
<dbReference type="GO" id="GO:0003964">
    <property type="term" value="F:RNA-directed DNA polymerase activity"/>
    <property type="evidence" value="ECO:0007669"/>
    <property type="project" value="TreeGrafter"/>
</dbReference>
<feature type="domain" description="Domain X" evidence="1">
    <location>
        <begin position="599"/>
        <end position="693"/>
    </location>
</feature>
<evidence type="ECO:0000313" key="2">
    <source>
        <dbReference type="EMBL" id="KAJ8765301.1"/>
    </source>
</evidence>
<accession>A0AAV8TFX8</accession>
<dbReference type="GO" id="GO:0090615">
    <property type="term" value="P:mitochondrial mRNA processing"/>
    <property type="evidence" value="ECO:0007669"/>
    <property type="project" value="TreeGrafter"/>
</dbReference>
<evidence type="ECO:0000313" key="3">
    <source>
        <dbReference type="Proteomes" id="UP001159364"/>
    </source>
</evidence>
<sequence length="820" mass="94048">MEGESSCFLGDYHSMWLVGLRSLYVGYLARYVKLQRRNLCRVDLLLSIPKKGVSVEQKQAFTRYSAVPERGDIIRKGSGTMTLAKDLACLIEESSEPDKRRPKSRMELKRSLELSIKKRVKEQYKNGKFQDLVENVIANPQTLEDAYNCVRLNSNVDVASTADNISFESLAEELLSGNFDFKASSSTISSKGEKKETLVLPKLKLKVVQEAIRIVLEVVYRPHFSKISHGCRSGRGHHTATKYIKKEISNINWWFTLIINKTMDTSIFDRLITIMEDKIEDPCLYNLLRSMFDADVINVDFGGFPKGHGLPQEGVLSPILINIYLDMFDREFFRLSMKYEALCPGLHSGEAHANSKLRSWFRRQLKGNDITIRDDNNSGPRIHCCRFMDELFFAVSGTEEVAHGFRTDVVNFLHNSLYLDVDFQTEILPGTGPQGIRFLGTLVKRTVRESPAFRVVHKLKHKVKLFASQKEEAWDIGTVRIGKKWLAHGLKKVKESEIKHLADSSSTLSQISCFRKPGMKTDHWYKYLLKIWMQDVKAKLAKSQEFILSKHAVEPAIPQELRDSYYEFQKQAEEYVQSETAATLDLLKDSSLPAETITRILAPVNEIQKRLLRYGLITSQGHSCMARRLILQDDSHIIDWFSGIAHRWLRWYSHCDNFEEIMLIMRDQVRKSCIRTLAAKYRIHEIEIEKKFDLELSRIPSTQEIEHNLVNEVSNSATFGDDEALSYGISYSGVCLLSLARKVSQSRPCYCFVMGCSIAAPNVYTLHVMERQKFPAWKTGFSTCIHPSLNKRRIGLCKQHLKDIYVGNISLQSIDFSSWK</sequence>
<dbReference type="GO" id="GO:0006315">
    <property type="term" value="P:homing of group II introns"/>
    <property type="evidence" value="ECO:0007669"/>
    <property type="project" value="TreeGrafter"/>
</dbReference>
<dbReference type="EMBL" id="JAIWQS010000005">
    <property type="protein sequence ID" value="KAJ8765301.1"/>
    <property type="molecule type" value="Genomic_DNA"/>
</dbReference>
<dbReference type="PANTHER" id="PTHR33642:SF3">
    <property type="entry name" value="NUCLEAR INTRON MATURASE 4, MITOCHONDRIAL"/>
    <property type="match status" value="1"/>
</dbReference>
<dbReference type="SUPFAM" id="SSF56672">
    <property type="entry name" value="DNA/RNA polymerases"/>
    <property type="match status" value="1"/>
</dbReference>
<gene>
    <name evidence="2" type="ORF">K2173_011998</name>
</gene>
<dbReference type="InterPro" id="IPR024937">
    <property type="entry name" value="Domain_X"/>
</dbReference>
<protein>
    <recommendedName>
        <fullName evidence="1">Domain X domain-containing protein</fullName>
    </recommendedName>
</protein>
<dbReference type="CDD" id="cd01651">
    <property type="entry name" value="RT_G2_intron"/>
    <property type="match status" value="1"/>
</dbReference>
<organism evidence="2 3">
    <name type="scientific">Erythroxylum novogranatense</name>
    <dbReference type="NCBI Taxonomy" id="1862640"/>
    <lineage>
        <taxon>Eukaryota</taxon>
        <taxon>Viridiplantae</taxon>
        <taxon>Streptophyta</taxon>
        <taxon>Embryophyta</taxon>
        <taxon>Tracheophyta</taxon>
        <taxon>Spermatophyta</taxon>
        <taxon>Magnoliopsida</taxon>
        <taxon>eudicotyledons</taxon>
        <taxon>Gunneridae</taxon>
        <taxon>Pentapetalae</taxon>
        <taxon>rosids</taxon>
        <taxon>fabids</taxon>
        <taxon>Malpighiales</taxon>
        <taxon>Erythroxylaceae</taxon>
        <taxon>Erythroxylum</taxon>
    </lineage>
</organism>
<dbReference type="Proteomes" id="UP001159364">
    <property type="component" value="Linkage Group LG05"/>
</dbReference>
<dbReference type="Pfam" id="PF01348">
    <property type="entry name" value="Intron_maturas2"/>
    <property type="match status" value="1"/>
</dbReference>
<dbReference type="AlphaFoldDB" id="A0AAV8TFX8"/>
<dbReference type="InterPro" id="IPR043502">
    <property type="entry name" value="DNA/RNA_pol_sf"/>
</dbReference>
<name>A0AAV8TFX8_9ROSI</name>
<reference evidence="2 3" key="1">
    <citation type="submission" date="2021-09" db="EMBL/GenBank/DDBJ databases">
        <title>Genomic insights and catalytic innovation underlie evolution of tropane alkaloids biosynthesis.</title>
        <authorList>
            <person name="Wang Y.-J."/>
            <person name="Tian T."/>
            <person name="Huang J.-P."/>
            <person name="Huang S.-X."/>
        </authorList>
    </citation>
    <scope>NUCLEOTIDE SEQUENCE [LARGE SCALE GENOMIC DNA]</scope>
    <source>
        <strain evidence="2">KIB-2018</strain>
        <tissue evidence="2">Leaf</tissue>
    </source>
</reference>
<dbReference type="GO" id="GO:0005739">
    <property type="term" value="C:mitochondrion"/>
    <property type="evidence" value="ECO:0007669"/>
    <property type="project" value="TreeGrafter"/>
</dbReference>
<proteinExistence type="predicted"/>
<comment type="caution">
    <text evidence="2">The sequence shown here is derived from an EMBL/GenBank/DDBJ whole genome shotgun (WGS) entry which is preliminary data.</text>
</comment>